<dbReference type="AlphaFoldDB" id="A0A6A6BB51"/>
<keyword evidence="2" id="KW-1185">Reference proteome</keyword>
<name>A0A6A6BB51_9PEZI</name>
<dbReference type="GeneID" id="54302708"/>
<dbReference type="RefSeq" id="XP_033396188.1">
    <property type="nucleotide sequence ID" value="XM_033545209.1"/>
</dbReference>
<accession>A0A6A6BB51</accession>
<dbReference type="EMBL" id="ML995489">
    <property type="protein sequence ID" value="KAF2140475.1"/>
    <property type="molecule type" value="Genomic_DNA"/>
</dbReference>
<organism evidence="1 2">
    <name type="scientific">Aplosporella prunicola CBS 121167</name>
    <dbReference type="NCBI Taxonomy" id="1176127"/>
    <lineage>
        <taxon>Eukaryota</taxon>
        <taxon>Fungi</taxon>
        <taxon>Dikarya</taxon>
        <taxon>Ascomycota</taxon>
        <taxon>Pezizomycotina</taxon>
        <taxon>Dothideomycetes</taxon>
        <taxon>Dothideomycetes incertae sedis</taxon>
        <taxon>Botryosphaeriales</taxon>
        <taxon>Aplosporellaceae</taxon>
        <taxon>Aplosporella</taxon>
    </lineage>
</organism>
<reference evidence="1" key="1">
    <citation type="journal article" date="2020" name="Stud. Mycol.">
        <title>101 Dothideomycetes genomes: a test case for predicting lifestyles and emergence of pathogens.</title>
        <authorList>
            <person name="Haridas S."/>
            <person name="Albert R."/>
            <person name="Binder M."/>
            <person name="Bloem J."/>
            <person name="Labutti K."/>
            <person name="Salamov A."/>
            <person name="Andreopoulos B."/>
            <person name="Baker S."/>
            <person name="Barry K."/>
            <person name="Bills G."/>
            <person name="Bluhm B."/>
            <person name="Cannon C."/>
            <person name="Castanera R."/>
            <person name="Culley D."/>
            <person name="Daum C."/>
            <person name="Ezra D."/>
            <person name="Gonzalez J."/>
            <person name="Henrissat B."/>
            <person name="Kuo A."/>
            <person name="Liang C."/>
            <person name="Lipzen A."/>
            <person name="Lutzoni F."/>
            <person name="Magnuson J."/>
            <person name="Mondo S."/>
            <person name="Nolan M."/>
            <person name="Ohm R."/>
            <person name="Pangilinan J."/>
            <person name="Park H.-J."/>
            <person name="Ramirez L."/>
            <person name="Alfaro M."/>
            <person name="Sun H."/>
            <person name="Tritt A."/>
            <person name="Yoshinaga Y."/>
            <person name="Zwiers L.-H."/>
            <person name="Turgeon B."/>
            <person name="Goodwin S."/>
            <person name="Spatafora J."/>
            <person name="Crous P."/>
            <person name="Grigoriev I."/>
        </authorList>
    </citation>
    <scope>NUCLEOTIDE SEQUENCE</scope>
    <source>
        <strain evidence="1">CBS 121167</strain>
    </source>
</reference>
<evidence type="ECO:0000313" key="2">
    <source>
        <dbReference type="Proteomes" id="UP000799438"/>
    </source>
</evidence>
<dbReference type="OrthoDB" id="428577at2759"/>
<sequence length="694" mass="77372">MASQPPGRDYWKENYGYTPVFEKVEATDGQWYYQLKDFVGAPPKTRAGAGWVREDSLLGSSHRGELKQYNTIQDALEYQQKWRVVKLLNDDFGRMTEGDYNWLRELGSVGYAHNEMATLLLNEAKDAPWIVFEPHNFEKTEPATSFHYAGCAHQQTGPFSKTTQTTRPYDTDLRNTVQELCVLAGILPISKDREDWNGAVVFGGDSRIAVIYGSPFEKAKSDNTALLRIYHALENFCTAARYAQEIYICCDSFTFIKKVHGDSKPNNLELVRIKFDLVLFLKNNILSLPDEVQSSTKQGNFSSRAAAAAEAILQLLEIPFTGLTNQSNFRSAGLKAASWDFNSEWEHALHICALATQFLCVGLVSFTQAHLGKFEPFFIDTTIQELLLSGALPSPSEEQAAHIPLIHVSFAELTCLAVMTRGPVLSFSIVYRKPHVISSENKAKHDLICRLDDLLEIWGPGHSIPSVGSEEQITTVEIGGGLLYVVDPANSKFHWGPVSDVSDSTIPSFPPTTRMTIGAVTIVNQNCINDEGDRRACSQVLVNLGVCQDSYELSQKQFGSQFGQTNALFSYNQTYTKQAGIPLKKVELEATEGPALLQVLDCYWGLQVSFCTGIARGVPLRELVADLLLTWAAAHGMEVEIKTWEKKYQVLGAFSASTNFQEWALQLRKADKGVYKHLMEFAKDILSTLRSTGY</sequence>
<evidence type="ECO:0000313" key="1">
    <source>
        <dbReference type="EMBL" id="KAF2140475.1"/>
    </source>
</evidence>
<dbReference type="Proteomes" id="UP000799438">
    <property type="component" value="Unassembled WGS sequence"/>
</dbReference>
<gene>
    <name evidence="1" type="ORF">K452DRAFT_334815</name>
</gene>
<proteinExistence type="predicted"/>
<protein>
    <submittedName>
        <fullName evidence="1">Uncharacterized protein</fullName>
    </submittedName>
</protein>